<evidence type="ECO:0000256" key="4">
    <source>
        <dbReference type="ARBA" id="ARBA00022840"/>
    </source>
</evidence>
<evidence type="ECO:0000256" key="3">
    <source>
        <dbReference type="ARBA" id="ARBA00022806"/>
    </source>
</evidence>
<dbReference type="OrthoDB" id="5969502at2759"/>
<evidence type="ECO:0000256" key="6">
    <source>
        <dbReference type="SAM" id="MobiDB-lite"/>
    </source>
</evidence>
<dbReference type="Proteomes" id="UP000789595">
    <property type="component" value="Unassembled WGS sequence"/>
</dbReference>
<evidence type="ECO:0000256" key="2">
    <source>
        <dbReference type="ARBA" id="ARBA00022801"/>
    </source>
</evidence>
<keyword evidence="4 5" id="KW-0067">ATP-binding</keyword>
<dbReference type="Gene3D" id="3.40.50.300">
    <property type="entry name" value="P-loop containing nucleotide triphosphate hydrolases"/>
    <property type="match status" value="1"/>
</dbReference>
<dbReference type="InterPro" id="IPR014016">
    <property type="entry name" value="UvrD-like_ATP-bd"/>
</dbReference>
<dbReference type="GO" id="GO:0003677">
    <property type="term" value="F:DNA binding"/>
    <property type="evidence" value="ECO:0007669"/>
    <property type="project" value="InterPro"/>
</dbReference>
<dbReference type="GO" id="GO:0016787">
    <property type="term" value="F:hydrolase activity"/>
    <property type="evidence" value="ECO:0007669"/>
    <property type="project" value="UniProtKB-UniRule"/>
</dbReference>
<dbReference type="GO" id="GO:0005524">
    <property type="term" value="F:ATP binding"/>
    <property type="evidence" value="ECO:0007669"/>
    <property type="project" value="UniProtKB-UniRule"/>
</dbReference>
<evidence type="ECO:0000313" key="8">
    <source>
        <dbReference type="EMBL" id="CAH0369138.1"/>
    </source>
</evidence>
<evidence type="ECO:0000313" key="9">
    <source>
        <dbReference type="Proteomes" id="UP000789595"/>
    </source>
</evidence>
<reference evidence="8" key="1">
    <citation type="submission" date="2021-11" db="EMBL/GenBank/DDBJ databases">
        <authorList>
            <consortium name="Genoscope - CEA"/>
            <person name="William W."/>
        </authorList>
    </citation>
    <scope>NUCLEOTIDE SEQUENCE</scope>
</reference>
<evidence type="ECO:0000256" key="5">
    <source>
        <dbReference type="PROSITE-ProRule" id="PRU00560"/>
    </source>
</evidence>
<dbReference type="GO" id="GO:0043138">
    <property type="term" value="F:3'-5' DNA helicase activity"/>
    <property type="evidence" value="ECO:0007669"/>
    <property type="project" value="TreeGrafter"/>
</dbReference>
<accession>A0A8J2SFQ9</accession>
<dbReference type="SUPFAM" id="SSF52540">
    <property type="entry name" value="P-loop containing nucleoside triphosphate hydrolases"/>
    <property type="match status" value="1"/>
</dbReference>
<dbReference type="InterPro" id="IPR027417">
    <property type="entry name" value="P-loop_NTPase"/>
</dbReference>
<dbReference type="EMBL" id="CAKKNE010000002">
    <property type="protein sequence ID" value="CAH0369138.1"/>
    <property type="molecule type" value="Genomic_DNA"/>
</dbReference>
<dbReference type="PANTHER" id="PTHR11070:SF30">
    <property type="entry name" value="F-BOX DNA HELICASE 1"/>
    <property type="match status" value="1"/>
</dbReference>
<dbReference type="AlphaFoldDB" id="A0A8J2SFQ9"/>
<keyword evidence="2 5" id="KW-0378">Hydrolase</keyword>
<dbReference type="PROSITE" id="PS51198">
    <property type="entry name" value="UVRD_HELICASE_ATP_BIND"/>
    <property type="match status" value="1"/>
</dbReference>
<feature type="region of interest" description="Disordered" evidence="6">
    <location>
        <begin position="1"/>
        <end position="45"/>
    </location>
</feature>
<sequence length="956" mass="105696">MPLMSASEDLTQPGEAPPPPPVEASPSVDVPMAEARAPPPPPVRDGLDIVNMLLPRLQRREIIACHQTCRLLRDTVRKADFRPWTKRLALAEQRSRRACNADKRLLEEFRNAYTGGAAMTADHMARHAVPLATLNEVCSALRDFGPERPPAGWWTTALPRALAATPETAVWGRPALDAARVDDLRDAHEVAGRLCETVIGESPTAQPWVAAAAFVLNAGDGWRGPMYALAAMEHALGSSTATYTIREFASRLLVALVDGHWPRLKLLNDVPGRGTLFVDVLKALHNLGFAPALRVNRDPPGTLTAEQEAYAGADLTPRTTGHECLIVEAYAGTGKSHSTLQFAARRQAAGERVLVLYFNKSMYQEMVVKLAAASPGTVCSTMDALVLREFLRQAPELVEPGESSMFHDVSAGGPAYSALALRRALRISEDDRYKGQLAKHTRQVLNAFVYSADTDVPDIEDRRFYRIRQWWQERQPQMPPFQNHARALWRKVISRAPADAHMKLSFAEVAKCFQLRALVAQNNNSDIDWMRRGLPAGTVLDRITPFAGTQDYSYVVIDEAQDLNPTHYELFVTGPRRARQRIAHALVGDPFQSLYAWRGAKNALRDAKATLQHTLIRLTKSFRFGEEVADLATAVLQRCGDPATARLVGAGPPGRIHHRNDIDCHDWRTGTPITVLGRSNKNVLLAAHEYVAEYLRHGDRTPFIFVRGARGGADMNKTLRLVERLVELRNSGDVGTFGEDTATYLEFVRLWREDALDNIELERGIQMVEARPDATAVIRGIRDMSVETPEEARVVLSTVHQMKGLESGAIRILDDVVKGVADDLGRPQRLPDATLCLVYTALSRAIGDLYLPKALSAVWLRQNPPRAVLRCVPPLERRTWCGLCPRTLVYPADEEAEDAFGAVPAYDTGATLRVCEFCRGFCDPAVPLQVPTYEHFRAGWDLRAIAGDSDDGGDAT</sequence>
<comment type="caution">
    <text evidence="8">The sequence shown here is derived from an EMBL/GenBank/DDBJ whole genome shotgun (WGS) entry which is preliminary data.</text>
</comment>
<dbReference type="GO" id="GO:0005634">
    <property type="term" value="C:nucleus"/>
    <property type="evidence" value="ECO:0007669"/>
    <property type="project" value="TreeGrafter"/>
</dbReference>
<evidence type="ECO:0000256" key="1">
    <source>
        <dbReference type="ARBA" id="ARBA00022741"/>
    </source>
</evidence>
<keyword evidence="9" id="KW-1185">Reference proteome</keyword>
<keyword evidence="3 5" id="KW-0347">Helicase</keyword>
<dbReference type="GO" id="GO:0000725">
    <property type="term" value="P:recombinational repair"/>
    <property type="evidence" value="ECO:0007669"/>
    <property type="project" value="TreeGrafter"/>
</dbReference>
<dbReference type="InterPro" id="IPR000212">
    <property type="entry name" value="DNA_helicase_UvrD/REP"/>
</dbReference>
<evidence type="ECO:0000259" key="7">
    <source>
        <dbReference type="PROSITE" id="PS51198"/>
    </source>
</evidence>
<gene>
    <name evidence="8" type="ORF">PECAL_2P22480</name>
</gene>
<feature type="binding site" evidence="5">
    <location>
        <begin position="329"/>
        <end position="336"/>
    </location>
    <ligand>
        <name>ATP</name>
        <dbReference type="ChEBI" id="CHEBI:30616"/>
    </ligand>
</feature>
<organism evidence="8 9">
    <name type="scientific">Pelagomonas calceolata</name>
    <dbReference type="NCBI Taxonomy" id="35677"/>
    <lineage>
        <taxon>Eukaryota</taxon>
        <taxon>Sar</taxon>
        <taxon>Stramenopiles</taxon>
        <taxon>Ochrophyta</taxon>
        <taxon>Pelagophyceae</taxon>
        <taxon>Pelagomonadales</taxon>
        <taxon>Pelagomonadaceae</taxon>
        <taxon>Pelagomonas</taxon>
    </lineage>
</organism>
<dbReference type="Pfam" id="PF00580">
    <property type="entry name" value="UvrD-helicase"/>
    <property type="match status" value="1"/>
</dbReference>
<proteinExistence type="predicted"/>
<keyword evidence="1 5" id="KW-0547">Nucleotide-binding</keyword>
<name>A0A8J2SFQ9_9STRA</name>
<protein>
    <recommendedName>
        <fullName evidence="7">UvrD-like helicase ATP-binding domain-containing protein</fullName>
    </recommendedName>
</protein>
<feature type="domain" description="UvrD-like helicase ATP-binding" evidence="7">
    <location>
        <begin position="308"/>
        <end position="625"/>
    </location>
</feature>
<dbReference type="PANTHER" id="PTHR11070">
    <property type="entry name" value="UVRD / RECB / PCRA DNA HELICASE FAMILY MEMBER"/>
    <property type="match status" value="1"/>
</dbReference>